<dbReference type="InterPro" id="IPR003891">
    <property type="entry name" value="Initiation_fac_eIF4g_MI"/>
</dbReference>
<dbReference type="Pfam" id="PF02847">
    <property type="entry name" value="MA3"/>
    <property type="match status" value="1"/>
</dbReference>
<evidence type="ECO:0000313" key="11">
    <source>
        <dbReference type="Proteomes" id="UP000006813"/>
    </source>
</evidence>
<dbReference type="InterPro" id="IPR050781">
    <property type="entry name" value="CWC22_splicing_factor"/>
</dbReference>
<comment type="similarity">
    <text evidence="2">Belongs to the CWC22 family.</text>
</comment>
<dbReference type="Gene3D" id="1.25.40.180">
    <property type="match status" value="1"/>
</dbReference>
<dbReference type="eggNOG" id="KOG2141">
    <property type="taxonomic scope" value="Eukaryota"/>
</dbReference>
<feature type="compositionally biased region" description="Basic and acidic residues" evidence="8">
    <location>
        <begin position="517"/>
        <end position="533"/>
    </location>
</feature>
<keyword evidence="3" id="KW-0539">Nucleus</keyword>
<evidence type="ECO:0000256" key="8">
    <source>
        <dbReference type="SAM" id="MobiDB-lite"/>
    </source>
</evidence>
<dbReference type="FunCoup" id="G5C8R8">
    <property type="interactions" value="2547"/>
</dbReference>
<feature type="domain" description="MI" evidence="9">
    <location>
        <begin position="1079"/>
        <end position="1212"/>
    </location>
</feature>
<feature type="compositionally biased region" description="Basic residues" evidence="8">
    <location>
        <begin position="487"/>
        <end position="509"/>
    </location>
</feature>
<dbReference type="PANTHER" id="PTHR18034">
    <property type="entry name" value="CELL CYCLE CONTROL PROTEIN CWF22-RELATED"/>
    <property type="match status" value="1"/>
</dbReference>
<evidence type="ECO:0000256" key="4">
    <source>
        <dbReference type="ARBA" id="ARBA00054269"/>
    </source>
</evidence>
<evidence type="ECO:0000313" key="10">
    <source>
        <dbReference type="EMBL" id="EHB17929.1"/>
    </source>
</evidence>
<dbReference type="STRING" id="10181.G5C8R8"/>
<gene>
    <name evidence="10" type="ORF">GW7_10623</name>
</gene>
<dbReference type="InParanoid" id="G5C8R8"/>
<comment type="subcellular location">
    <subcellularLocation>
        <location evidence="1">Nucleus</location>
        <location evidence="1">Nucleolus</location>
    </subcellularLocation>
</comment>
<feature type="compositionally biased region" description="Basic and acidic residues" evidence="8">
    <location>
        <begin position="98"/>
        <end position="124"/>
    </location>
</feature>
<comment type="function">
    <text evidence="4">Plays a role in targeting PPP1CA to the nucleolus.</text>
</comment>
<comment type="subunit">
    <text evidence="5">May interact with EIF4A1, EIF4A2 and EIF4A3. Interacts with PPP1CA and PPP1CC.</text>
</comment>
<feature type="compositionally biased region" description="Low complexity" evidence="8">
    <location>
        <begin position="79"/>
        <end position="93"/>
    </location>
</feature>
<accession>G5C8R8</accession>
<dbReference type="Pfam" id="PF02854">
    <property type="entry name" value="MIF4G"/>
    <property type="match status" value="1"/>
</dbReference>
<dbReference type="EMBL" id="JH173923">
    <property type="protein sequence ID" value="EHB17929.1"/>
    <property type="molecule type" value="Genomic_DNA"/>
</dbReference>
<protein>
    <recommendedName>
        <fullName evidence="6">Nucleolar MIF4G domain-containing protein 1</fullName>
    </recommendedName>
    <alternativeName>
        <fullName evidence="7">SGD1 homolog</fullName>
    </alternativeName>
</protein>
<dbReference type="InterPro" id="IPR016024">
    <property type="entry name" value="ARM-type_fold"/>
</dbReference>
<feature type="compositionally biased region" description="Acidic residues" evidence="8">
    <location>
        <begin position="655"/>
        <end position="691"/>
    </location>
</feature>
<evidence type="ECO:0000256" key="3">
    <source>
        <dbReference type="ARBA" id="ARBA00023242"/>
    </source>
</evidence>
<dbReference type="GO" id="GO:0005730">
    <property type="term" value="C:nucleolus"/>
    <property type="evidence" value="ECO:0007669"/>
    <property type="project" value="UniProtKB-SubCell"/>
</dbReference>
<dbReference type="FunFam" id="1.25.40.180:FF:000032">
    <property type="entry name" value="Nucleolar MIF4G domain-containing protein 1"/>
    <property type="match status" value="1"/>
</dbReference>
<feature type="compositionally biased region" description="Basic and acidic residues" evidence="8">
    <location>
        <begin position="734"/>
        <end position="751"/>
    </location>
</feature>
<proteinExistence type="inferred from homology"/>
<dbReference type="GO" id="GO:0042274">
    <property type="term" value="P:ribosomal small subunit biogenesis"/>
    <property type="evidence" value="ECO:0007669"/>
    <property type="project" value="TreeGrafter"/>
</dbReference>
<evidence type="ECO:0000256" key="6">
    <source>
        <dbReference type="ARBA" id="ARBA00072504"/>
    </source>
</evidence>
<dbReference type="SMART" id="SM00544">
    <property type="entry name" value="MA3"/>
    <property type="match status" value="1"/>
</dbReference>
<evidence type="ECO:0000256" key="7">
    <source>
        <dbReference type="ARBA" id="ARBA00075714"/>
    </source>
</evidence>
<evidence type="ECO:0000256" key="2">
    <source>
        <dbReference type="ARBA" id="ARBA00006856"/>
    </source>
</evidence>
<dbReference type="Proteomes" id="UP000006813">
    <property type="component" value="Unassembled WGS sequence"/>
</dbReference>
<feature type="region of interest" description="Disordered" evidence="8">
    <location>
        <begin position="470"/>
        <end position="754"/>
    </location>
</feature>
<evidence type="ECO:0000256" key="5">
    <source>
        <dbReference type="ARBA" id="ARBA00063784"/>
    </source>
</evidence>
<organism evidence="10 11">
    <name type="scientific">Heterocephalus glaber</name>
    <name type="common">Naked mole rat</name>
    <dbReference type="NCBI Taxonomy" id="10181"/>
    <lineage>
        <taxon>Eukaryota</taxon>
        <taxon>Metazoa</taxon>
        <taxon>Chordata</taxon>
        <taxon>Craniata</taxon>
        <taxon>Vertebrata</taxon>
        <taxon>Euteleostomi</taxon>
        <taxon>Mammalia</taxon>
        <taxon>Eutheria</taxon>
        <taxon>Euarchontoglires</taxon>
        <taxon>Glires</taxon>
        <taxon>Rodentia</taxon>
        <taxon>Hystricomorpha</taxon>
        <taxon>Bathyergidae</taxon>
        <taxon>Heterocephalus</taxon>
    </lineage>
</organism>
<name>G5C8R8_HETGA</name>
<dbReference type="PANTHER" id="PTHR18034:SF4">
    <property type="entry name" value="NUCLEOLAR MIF4G DOMAIN-CONTAINING PROTEIN 1"/>
    <property type="match status" value="1"/>
</dbReference>
<evidence type="ECO:0000259" key="9">
    <source>
        <dbReference type="PROSITE" id="PS51366"/>
    </source>
</evidence>
<evidence type="ECO:0000256" key="1">
    <source>
        <dbReference type="ARBA" id="ARBA00004604"/>
    </source>
</evidence>
<dbReference type="InterPro" id="IPR003890">
    <property type="entry name" value="MIF4G-like_typ-3"/>
</dbReference>
<reference evidence="10 11" key="1">
    <citation type="journal article" date="2011" name="Nature">
        <title>Genome sequencing reveals insights into physiology and longevity of the naked mole rat.</title>
        <authorList>
            <person name="Kim E.B."/>
            <person name="Fang X."/>
            <person name="Fushan A.A."/>
            <person name="Huang Z."/>
            <person name="Lobanov A.V."/>
            <person name="Han L."/>
            <person name="Marino S.M."/>
            <person name="Sun X."/>
            <person name="Turanov A.A."/>
            <person name="Yang P."/>
            <person name="Yim S.H."/>
            <person name="Zhao X."/>
            <person name="Kasaikina M.V."/>
            <person name="Stoletzki N."/>
            <person name="Peng C."/>
            <person name="Polak P."/>
            <person name="Xiong Z."/>
            <person name="Kiezun A."/>
            <person name="Zhu Y."/>
            <person name="Chen Y."/>
            <person name="Kryukov G.V."/>
            <person name="Zhang Q."/>
            <person name="Peshkin L."/>
            <person name="Yang L."/>
            <person name="Bronson R.T."/>
            <person name="Buffenstein R."/>
            <person name="Wang B."/>
            <person name="Han C."/>
            <person name="Li Q."/>
            <person name="Chen L."/>
            <person name="Zhao W."/>
            <person name="Sunyaev S.R."/>
            <person name="Park T.J."/>
            <person name="Zhang G."/>
            <person name="Wang J."/>
            <person name="Gladyshev V.N."/>
        </authorList>
    </citation>
    <scope>NUCLEOTIDE SEQUENCE [LARGE SCALE GENOMIC DNA]</scope>
</reference>
<dbReference type="GO" id="GO:0003723">
    <property type="term" value="F:RNA binding"/>
    <property type="evidence" value="ECO:0007669"/>
    <property type="project" value="InterPro"/>
</dbReference>
<dbReference type="AlphaFoldDB" id="G5C8R8"/>
<feature type="region of interest" description="Disordered" evidence="8">
    <location>
        <begin position="1"/>
        <end position="126"/>
    </location>
</feature>
<dbReference type="SUPFAM" id="SSF48371">
    <property type="entry name" value="ARM repeat"/>
    <property type="match status" value="1"/>
</dbReference>
<dbReference type="PROSITE" id="PS51366">
    <property type="entry name" value="MI"/>
    <property type="match status" value="1"/>
</dbReference>
<sequence>MSSRAAAGTFSATPSRAPPLRAPCARPGWAAAVPPSLPGARGSGHGVRCVRCPVSLSPTRPRSPKPLVPSTPCPSSHDPSVLPSSRPSSLVTPARPPRKAEDVDRGERSEIRVQETGADLERDPGTPVLLRINSDHAASITAFPNMAAEHWLLSLGLEALWIQAQALGGSVVLDNPCQQLATHADGQPNKPDCCRCRHLSFPPAPGPLSIYAQEATARCPPSGISWKCSSLDPSPEPRDSHSGPDLRASCQLRVCSKVPCVIWQALGALAFHLWPGHLPVLQLLTPVAAHTSNLCLHHSSLCSSPQPWLLPHGLKGHLQKTARSSTILGGLLAKFAPPAQAPLCIIIDTQHTSLTLLTTASPQQREQRSARGSFFQGTCYLCPLLSPSGQQGVPLAQRYLAIVLVRKSRPTRKSSASASPKMVASLKLVRRGRRRGTRLKRGSDGLGGEGALKRLKLAVEGFVRATSEAEAPGGFEGRGAAVSSRPIGRKSRKELRREKRQLRKARRLQRAGGPGPAREEGSARPPSRAREAEAAPSHCKAKVKTSPAKPKAPPASAPSAHSKAKATRTKGPSLKAEARPRKTEPSATARKRALLAANEEEDREIRKLERCLGLNKRRKKGDGSSVPLSFARDGLDYILGALEPGAGGSGLYESSGEEDEEEEESGEDEIPPDSDSNLDVDSERESEEDLEGEAHPSEDEVENVEDADDSVDPEPGGGVEGGARETRGRKRVRFAKDEDLKHESSEVENTSHQESLCENSEKYIPSQVRCIQETVDVRKKVELERLKKQVKGLINRLSEPNMAFISGQLEELYMAHSRKDMSDMLTATLMDACVTSSAMPSRLMMEHILLVSILHHTVGIEVGACFLEGVVRRFDDAYGKGGEGKECDNLVTIVAHLYNFHVVQSLLVFDILRKLIGTFTEKDIELILLMLKNVGFSLRKDNALSLKELIAEAQAKASTTGSKFQDQTRIRFMLETMLALKNNDMRKIPGYDPEPVERLRKLQRALVRSAGSGSETQLRISWDGILKAEQTGRWWIVGSAWSGAPMIDNSRHAAPQKPLAGTVSAKMLELARKQRMNTDVRRNIFCTVMTSEDFLDAFEKLLKLGLKDQQEREIVHVLMDCCLQEKTYNPFYAFLASKFCGYERRFQVVEFSELDKPRVHFLRRVLTVLLMETEVEDLSLIFSRVSDNPKLGVLREGLKLFISHFLLRHAQAQQCPEEAGVLRERAGLATKALQGRAALQM</sequence>
<dbReference type="SMART" id="SM00543">
    <property type="entry name" value="MIF4G"/>
    <property type="match status" value="1"/>
</dbReference>
<feature type="compositionally biased region" description="Acidic residues" evidence="8">
    <location>
        <begin position="699"/>
        <end position="712"/>
    </location>
</feature>